<dbReference type="PANTHER" id="PTHR44411:SF1">
    <property type="entry name" value="THO COMPLEX SUBUNIT 6 HOMOLOG"/>
    <property type="match status" value="1"/>
</dbReference>
<protein>
    <recommendedName>
        <fullName evidence="6">THO complex subunit 6</fullName>
    </recommendedName>
</protein>
<dbReference type="AlphaFoldDB" id="A0A7N0TUP2"/>
<proteinExistence type="inferred from homology"/>
<dbReference type="InterPro" id="IPR001680">
    <property type="entry name" value="WD40_rpt"/>
</dbReference>
<dbReference type="Gene3D" id="2.130.10.10">
    <property type="entry name" value="YVTN repeat-like/Quinoprotein amine dehydrogenase"/>
    <property type="match status" value="2"/>
</dbReference>
<reference evidence="4" key="1">
    <citation type="submission" date="2021-01" db="UniProtKB">
        <authorList>
            <consortium name="EnsemblPlants"/>
        </authorList>
    </citation>
    <scope>IDENTIFICATION</scope>
</reference>
<dbReference type="Pfam" id="PF00400">
    <property type="entry name" value="WD40"/>
    <property type="match status" value="3"/>
</dbReference>
<dbReference type="Gramene" id="Kaladp0046s0062.1.v1.1">
    <property type="protein sequence ID" value="Kaladp0046s0062.1.v1.1"/>
    <property type="gene ID" value="Kaladp0046s0062.v1.1"/>
</dbReference>
<dbReference type="GO" id="GO:0000347">
    <property type="term" value="C:THO complex"/>
    <property type="evidence" value="ECO:0007669"/>
    <property type="project" value="EnsemblPlants"/>
</dbReference>
<evidence type="ECO:0000313" key="4">
    <source>
        <dbReference type="EnsemblPlants" id="Kaladp0046s0062.1.v1.1"/>
    </source>
</evidence>
<dbReference type="EnsemblPlants" id="Kaladp0046s0062.1.v1.1">
    <property type="protein sequence ID" value="Kaladp0046s0062.1.v1.1"/>
    <property type="gene ID" value="Kaladp0046s0062.v1.1"/>
</dbReference>
<dbReference type="GO" id="GO:0006406">
    <property type="term" value="P:mRNA export from nucleus"/>
    <property type="evidence" value="ECO:0007669"/>
    <property type="project" value="TreeGrafter"/>
</dbReference>
<evidence type="ECO:0000313" key="5">
    <source>
        <dbReference type="Proteomes" id="UP000594263"/>
    </source>
</evidence>
<dbReference type="OMA" id="FTEDWLL"/>
<name>A0A7N0TUP2_KALFE</name>
<dbReference type="GO" id="GO:0009788">
    <property type="term" value="P:negative regulation of abscisic acid-activated signaling pathway"/>
    <property type="evidence" value="ECO:0007669"/>
    <property type="project" value="EnsemblPlants"/>
</dbReference>
<feature type="repeat" description="WD" evidence="3">
    <location>
        <begin position="197"/>
        <end position="238"/>
    </location>
</feature>
<sequence length="372" mass="40003">MGGDARWWDEDAYRDSILTHTENQTRTIFRTVFAPSRNSSPDTIVAASSDGSIAAYSLSNCISSNVSAKSFSSLKTSSFTEAEPAVILQGHEGPVYDVKFYGGDEEALLLSCGDDGRIRGWKWGEITEDLQHIQGDHPSPALEFINPQHRGPWGALSPMPENNAIAVDVQGGTIFAAAGDSCAYGWDVEKSCMKMVFRGHTDYLQCIIARNSSNQIITGSEDGTARLWDCRNGKCIGVISTKSNKMLKEFASVNCVALDTSESWLACGSGKSLSIWNLPAFECVSSITSRALIQDVVFMDSQIMTVGTGNLLKKFNIDGSILSQIQCAPVSAFSVSLHSSGVTAVAGYGGLVDVISQFGSHLCTFRCKSLQG</sequence>
<dbReference type="Proteomes" id="UP000594263">
    <property type="component" value="Unplaced"/>
</dbReference>
<organism evidence="4 5">
    <name type="scientific">Kalanchoe fedtschenkoi</name>
    <name type="common">Lavender scallops</name>
    <name type="synonym">South American air plant</name>
    <dbReference type="NCBI Taxonomy" id="63787"/>
    <lineage>
        <taxon>Eukaryota</taxon>
        <taxon>Viridiplantae</taxon>
        <taxon>Streptophyta</taxon>
        <taxon>Embryophyta</taxon>
        <taxon>Tracheophyta</taxon>
        <taxon>Spermatophyta</taxon>
        <taxon>Magnoliopsida</taxon>
        <taxon>eudicotyledons</taxon>
        <taxon>Gunneridae</taxon>
        <taxon>Pentapetalae</taxon>
        <taxon>Saxifragales</taxon>
        <taxon>Crassulaceae</taxon>
        <taxon>Kalanchoe</taxon>
    </lineage>
</organism>
<dbReference type="PANTHER" id="PTHR44411">
    <property type="entry name" value="THO COMPLEX SUBUNIT 6 HOMOLOG"/>
    <property type="match status" value="1"/>
</dbReference>
<evidence type="ECO:0000256" key="1">
    <source>
        <dbReference type="ARBA" id="ARBA00009728"/>
    </source>
</evidence>
<dbReference type="PROSITE" id="PS50294">
    <property type="entry name" value="WD_REPEATS_REGION"/>
    <property type="match status" value="1"/>
</dbReference>
<dbReference type="InterPro" id="IPR042626">
    <property type="entry name" value="THOC6"/>
</dbReference>
<keyword evidence="5" id="KW-1185">Reference proteome</keyword>
<dbReference type="InterPro" id="IPR015943">
    <property type="entry name" value="WD40/YVTN_repeat-like_dom_sf"/>
</dbReference>
<evidence type="ECO:0000256" key="2">
    <source>
        <dbReference type="ARBA" id="ARBA00022574"/>
    </source>
</evidence>
<accession>A0A7N0TUP2</accession>
<dbReference type="SMART" id="SM00320">
    <property type="entry name" value="WD40"/>
    <property type="match status" value="4"/>
</dbReference>
<dbReference type="SUPFAM" id="SSF50978">
    <property type="entry name" value="WD40 repeat-like"/>
    <property type="match status" value="1"/>
</dbReference>
<dbReference type="GO" id="GO:0016567">
    <property type="term" value="P:protein ubiquitination"/>
    <property type="evidence" value="ECO:0007669"/>
    <property type="project" value="EnsemblPlants"/>
</dbReference>
<dbReference type="GO" id="GO:0080008">
    <property type="term" value="C:Cul4-RING E3 ubiquitin ligase complex"/>
    <property type="evidence" value="ECO:0007669"/>
    <property type="project" value="EnsemblPlants"/>
</dbReference>
<feature type="repeat" description="WD" evidence="3">
    <location>
        <begin position="88"/>
        <end position="122"/>
    </location>
</feature>
<dbReference type="GO" id="GO:0010267">
    <property type="term" value="P:ta-siRNA processing"/>
    <property type="evidence" value="ECO:0007669"/>
    <property type="project" value="EnsemblPlants"/>
</dbReference>
<evidence type="ECO:0008006" key="6">
    <source>
        <dbReference type="Google" id="ProtNLM"/>
    </source>
</evidence>
<dbReference type="InterPro" id="IPR036322">
    <property type="entry name" value="WD40_repeat_dom_sf"/>
</dbReference>
<dbReference type="PROSITE" id="PS50082">
    <property type="entry name" value="WD_REPEATS_2"/>
    <property type="match status" value="2"/>
</dbReference>
<dbReference type="GO" id="GO:0000346">
    <property type="term" value="C:transcription export complex"/>
    <property type="evidence" value="ECO:0007669"/>
    <property type="project" value="TreeGrafter"/>
</dbReference>
<keyword evidence="2 3" id="KW-0853">WD repeat</keyword>
<comment type="similarity">
    <text evidence="1">Belongs to the WD repeat THOC6 family.</text>
</comment>
<evidence type="ECO:0000256" key="3">
    <source>
        <dbReference type="PROSITE-ProRule" id="PRU00221"/>
    </source>
</evidence>